<evidence type="ECO:0000313" key="2">
    <source>
        <dbReference type="Proteomes" id="UP000001400"/>
    </source>
</evidence>
<dbReference type="Proteomes" id="UP000001400">
    <property type="component" value="Chromosome"/>
</dbReference>
<dbReference type="KEGG" id="abi:Aboo_1304"/>
<dbReference type="OrthoDB" id="23567at2157"/>
<reference evidence="1" key="1">
    <citation type="submission" date="2010-02" db="EMBL/GenBank/DDBJ databases">
        <title>Complete sequence of Aciduliprofundum boonei T469.</title>
        <authorList>
            <consortium name="US DOE Joint Genome Institute"/>
            <person name="Lucas S."/>
            <person name="Copeland A."/>
            <person name="Lapidus A."/>
            <person name="Cheng J.-F."/>
            <person name="Bruce D."/>
            <person name="Goodwin L."/>
            <person name="Pitluck S."/>
            <person name="Saunders E."/>
            <person name="Detter J.C."/>
            <person name="Han C."/>
            <person name="Tapia R."/>
            <person name="Land M."/>
            <person name="Hauser L."/>
            <person name="Kyrpides N."/>
            <person name="Mikhailova N."/>
            <person name="Flores G."/>
            <person name="Reysenbach A.-L."/>
            <person name="Woyke T."/>
        </authorList>
    </citation>
    <scope>NUCLEOTIDE SEQUENCE</scope>
    <source>
        <strain evidence="1">T469</strain>
    </source>
</reference>
<dbReference type="GeneID" id="8828266"/>
<evidence type="ECO:0000313" key="1">
    <source>
        <dbReference type="EMBL" id="ADD09112.1"/>
    </source>
</evidence>
<sequence length="132" mass="15073">MELMSTNAKGKNIKGKKLLLYGSCLDENPQYLGGFEDYTKLSFCPEKEHINMAFYKLIAMMSVAEELVVITTDGSPHCVQMHYIAEDVLKYSERKFPLRHFVVQNGKMVEVSAEDVKLSRYLSKIKKLRGST</sequence>
<protein>
    <recommendedName>
        <fullName evidence="3">4Fe-4S ferredoxin</fullName>
    </recommendedName>
</protein>
<organism evidence="1 2">
    <name type="scientific">Aciduliprofundum boonei (strain DSM 19572 / T469)</name>
    <dbReference type="NCBI Taxonomy" id="439481"/>
    <lineage>
        <taxon>Archaea</taxon>
        <taxon>Methanobacteriati</taxon>
        <taxon>Thermoplasmatota</taxon>
        <taxon>DHVE2 group</taxon>
        <taxon>Candidatus Aciduliprofundum</taxon>
    </lineage>
</organism>
<evidence type="ECO:0008006" key="3">
    <source>
        <dbReference type="Google" id="ProtNLM"/>
    </source>
</evidence>
<dbReference type="RefSeq" id="WP_012997388.1">
    <property type="nucleotide sequence ID" value="NC_013926.1"/>
</dbReference>
<accession>D3TAI3</accession>
<dbReference type="EMBL" id="CP001941">
    <property type="protein sequence ID" value="ADD09112.1"/>
    <property type="molecule type" value="Genomic_DNA"/>
</dbReference>
<name>D3TAI3_ACIB4</name>
<keyword evidence="2" id="KW-1185">Reference proteome</keyword>
<dbReference type="HOGENOM" id="CLU_130790_0_0_2"/>
<gene>
    <name evidence="1" type="ordered locus">Aboo_1304</name>
</gene>
<dbReference type="AlphaFoldDB" id="D3TAI3"/>
<proteinExistence type="predicted"/>